<dbReference type="AlphaFoldDB" id="N8Y8J3"/>
<protein>
    <submittedName>
        <fullName evidence="1">Uncharacterized protein</fullName>
    </submittedName>
</protein>
<sequence>MSELEIFTKMDKVVSDLINLIQSENFLDGMYIDSKSIIINDTEDAITFATDQDVDYVKGKEYQYWTHIIEMQGDGAYLHDFELELPQDVYEKYQDKRSQSYERINKVLFEIADNKKIDEDLQNCLSGEFFYLFKYLVFVDALPEFWENILNILKKGGMPCGWKGEFPKGQMIVYNHKD</sequence>
<comment type="caution">
    <text evidence="1">The sequence shown here is derived from an EMBL/GenBank/DDBJ whole genome shotgun (WGS) entry which is preliminary data.</text>
</comment>
<evidence type="ECO:0000313" key="1">
    <source>
        <dbReference type="EMBL" id="ENV15660.1"/>
    </source>
</evidence>
<reference evidence="1 2" key="1">
    <citation type="submission" date="2013-02" db="EMBL/GenBank/DDBJ databases">
        <title>The Genome Sequence of Acinetobacter guillouiae NIPH 991.</title>
        <authorList>
            <consortium name="The Broad Institute Genome Sequencing Platform"/>
            <consortium name="The Broad Institute Genome Sequencing Center for Infectious Disease"/>
            <person name="Cerqueira G."/>
            <person name="Feldgarden M."/>
            <person name="Courvalin P."/>
            <person name="Perichon B."/>
            <person name="Grillot-Courvalin C."/>
            <person name="Clermont D."/>
            <person name="Rocha E."/>
            <person name="Yoon E.-J."/>
            <person name="Nemec A."/>
            <person name="Walker B."/>
            <person name="Young S.K."/>
            <person name="Zeng Q."/>
            <person name="Gargeya S."/>
            <person name="Fitzgerald M."/>
            <person name="Haas B."/>
            <person name="Abouelleil A."/>
            <person name="Alvarado L."/>
            <person name="Arachchi H.M."/>
            <person name="Berlin A.M."/>
            <person name="Chapman S.B."/>
            <person name="Dewar J."/>
            <person name="Goldberg J."/>
            <person name="Griggs A."/>
            <person name="Gujja S."/>
            <person name="Hansen M."/>
            <person name="Howarth C."/>
            <person name="Imamovic A."/>
            <person name="Larimer J."/>
            <person name="McCowan C."/>
            <person name="Murphy C."/>
            <person name="Neiman D."/>
            <person name="Pearson M."/>
            <person name="Priest M."/>
            <person name="Roberts A."/>
            <person name="Saif S."/>
            <person name="Shea T."/>
            <person name="Sisk P."/>
            <person name="Sykes S."/>
            <person name="Wortman J."/>
            <person name="Nusbaum C."/>
            <person name="Birren B."/>
        </authorList>
    </citation>
    <scope>NUCLEOTIDE SEQUENCE [LARGE SCALE GENOMIC DNA]</scope>
    <source>
        <strain evidence="1 2">NIPH 991</strain>
    </source>
</reference>
<organism evidence="1 2">
    <name type="scientific">Acinetobacter guillouiae NIPH 991</name>
    <dbReference type="NCBI Taxonomy" id="1217656"/>
    <lineage>
        <taxon>Bacteria</taxon>
        <taxon>Pseudomonadati</taxon>
        <taxon>Pseudomonadota</taxon>
        <taxon>Gammaproteobacteria</taxon>
        <taxon>Moraxellales</taxon>
        <taxon>Moraxellaceae</taxon>
        <taxon>Acinetobacter</taxon>
    </lineage>
</organism>
<dbReference type="HOGENOM" id="CLU_1559635_0_0_6"/>
<dbReference type="PATRIC" id="fig|1217656.3.peg.4326"/>
<gene>
    <name evidence="1" type="ORF">F964_04386</name>
</gene>
<dbReference type="EMBL" id="APPJ01000014">
    <property type="protein sequence ID" value="ENV15660.1"/>
    <property type="molecule type" value="Genomic_DNA"/>
</dbReference>
<name>N8Y8J3_ACIGI</name>
<dbReference type="Proteomes" id="UP000013148">
    <property type="component" value="Unassembled WGS sequence"/>
</dbReference>
<dbReference type="RefSeq" id="WP_004823472.1">
    <property type="nucleotide sequence ID" value="NZ_KB849456.1"/>
</dbReference>
<accession>N8Y8J3</accession>
<dbReference type="eggNOG" id="ENOG5032CCF">
    <property type="taxonomic scope" value="Bacteria"/>
</dbReference>
<evidence type="ECO:0000313" key="2">
    <source>
        <dbReference type="Proteomes" id="UP000013148"/>
    </source>
</evidence>
<proteinExistence type="predicted"/>
<keyword evidence="2" id="KW-1185">Reference proteome</keyword>